<keyword evidence="10" id="KW-1185">Reference proteome</keyword>
<comment type="caution">
    <text evidence="9">The sequence shown here is derived from an EMBL/GenBank/DDBJ whole genome shotgun (WGS) entry which is preliminary data.</text>
</comment>
<feature type="transmembrane region" description="Helical" evidence="7">
    <location>
        <begin position="164"/>
        <end position="183"/>
    </location>
</feature>
<comment type="similarity">
    <text evidence="7">Belongs to the binding-protein-dependent transport system permease family.</text>
</comment>
<keyword evidence="4 7" id="KW-0812">Transmembrane</keyword>
<dbReference type="Gene3D" id="1.10.3720.10">
    <property type="entry name" value="MetI-like"/>
    <property type="match status" value="1"/>
</dbReference>
<feature type="transmembrane region" description="Helical" evidence="7">
    <location>
        <begin position="142"/>
        <end position="158"/>
    </location>
</feature>
<name>A0ABQ6P5Q7_9SPHN</name>
<dbReference type="Pfam" id="PF00528">
    <property type="entry name" value="BPD_transp_1"/>
    <property type="match status" value="1"/>
</dbReference>
<evidence type="ECO:0000256" key="2">
    <source>
        <dbReference type="ARBA" id="ARBA00022448"/>
    </source>
</evidence>
<evidence type="ECO:0000256" key="5">
    <source>
        <dbReference type="ARBA" id="ARBA00022989"/>
    </source>
</evidence>
<feature type="transmembrane region" description="Helical" evidence="7">
    <location>
        <begin position="204"/>
        <end position="221"/>
    </location>
</feature>
<dbReference type="InterPro" id="IPR000515">
    <property type="entry name" value="MetI-like"/>
</dbReference>
<evidence type="ECO:0000313" key="9">
    <source>
        <dbReference type="EMBL" id="GMM60232.1"/>
    </source>
</evidence>
<proteinExistence type="inferred from homology"/>
<dbReference type="CDD" id="cd06261">
    <property type="entry name" value="TM_PBP2"/>
    <property type="match status" value="1"/>
</dbReference>
<dbReference type="InterPro" id="IPR035906">
    <property type="entry name" value="MetI-like_sf"/>
</dbReference>
<comment type="subcellular location">
    <subcellularLocation>
        <location evidence="1 7">Cell membrane</location>
        <topology evidence="1 7">Multi-pass membrane protein</topology>
    </subcellularLocation>
</comment>
<evidence type="ECO:0000313" key="10">
    <source>
        <dbReference type="Proteomes" id="UP001187221"/>
    </source>
</evidence>
<evidence type="ECO:0000256" key="4">
    <source>
        <dbReference type="ARBA" id="ARBA00022692"/>
    </source>
</evidence>
<dbReference type="PANTHER" id="PTHR30151:SF38">
    <property type="entry name" value="ALIPHATIC SULFONATES TRANSPORT PERMEASE PROTEIN SSUC-RELATED"/>
    <property type="match status" value="1"/>
</dbReference>
<feature type="transmembrane region" description="Helical" evidence="7">
    <location>
        <begin position="98"/>
        <end position="122"/>
    </location>
</feature>
<dbReference type="Proteomes" id="UP001187221">
    <property type="component" value="Unassembled WGS sequence"/>
</dbReference>
<accession>A0ABQ6P5Q7</accession>
<dbReference type="EMBL" id="BTFW01000001">
    <property type="protein sequence ID" value="GMM60232.1"/>
    <property type="molecule type" value="Genomic_DNA"/>
</dbReference>
<keyword evidence="6 7" id="KW-0472">Membrane</keyword>
<evidence type="ECO:0000256" key="6">
    <source>
        <dbReference type="ARBA" id="ARBA00023136"/>
    </source>
</evidence>
<evidence type="ECO:0000256" key="7">
    <source>
        <dbReference type="RuleBase" id="RU363032"/>
    </source>
</evidence>
<keyword evidence="5 7" id="KW-1133">Transmembrane helix</keyword>
<dbReference type="PANTHER" id="PTHR30151">
    <property type="entry name" value="ALKANE SULFONATE ABC TRANSPORTER-RELATED, MEMBRANE SUBUNIT"/>
    <property type="match status" value="1"/>
</dbReference>
<feature type="transmembrane region" description="Helical" evidence="7">
    <location>
        <begin position="227"/>
        <end position="247"/>
    </location>
</feature>
<dbReference type="SUPFAM" id="SSF161098">
    <property type="entry name" value="MetI-like"/>
    <property type="match status" value="1"/>
</dbReference>
<protein>
    <submittedName>
        <fullName evidence="9">ABC transporter permease</fullName>
    </submittedName>
</protein>
<keyword evidence="2 7" id="KW-0813">Transport</keyword>
<sequence length="295" mass="31200">MFCFGHSVNKGPPPMSNVPMSYVTSPAIASFHATGPSGLGAVASQIVGSRWFSPLVLLAAWELASRTGVIPEHTLAAPSAVVATLWSMLVSGELESNLLVSFARIVAGLAIGVSAGIALGLIAGLSRQGEAAVDPIMQIKRTIPTLALTPLFIVWFGIGETPKIALIAFASIFPVYLNLYSGIRGVDVRLVEAARSFGLSRAELIWHVILPGALPSLLVGLRYSLSIAILVLVVAEQINASAGLGYLINNARDFLRTDIIVVCLIVYAALGLGADWLVNLVERRALVWRPSLLKA</sequence>
<keyword evidence="3" id="KW-1003">Cell membrane</keyword>
<reference evidence="9 10" key="1">
    <citation type="submission" date="2023-06" db="EMBL/GenBank/DDBJ databases">
        <title>Draft genome sequence of Novosphingobium sp. strain IK01.</title>
        <authorList>
            <person name="Hatamoto M."/>
            <person name="Ikarashi T."/>
            <person name="Yamaguchi T."/>
        </authorList>
    </citation>
    <scope>NUCLEOTIDE SEQUENCE [LARGE SCALE GENOMIC DNA]</scope>
    <source>
        <strain evidence="9 10">IK01</strain>
    </source>
</reference>
<dbReference type="PROSITE" id="PS50928">
    <property type="entry name" value="ABC_TM1"/>
    <property type="match status" value="1"/>
</dbReference>
<evidence type="ECO:0000256" key="1">
    <source>
        <dbReference type="ARBA" id="ARBA00004651"/>
    </source>
</evidence>
<feature type="domain" description="ABC transmembrane type-1" evidence="8">
    <location>
        <begin position="94"/>
        <end position="278"/>
    </location>
</feature>
<gene>
    <name evidence="9" type="ORF">NUTIK01_10090</name>
</gene>
<evidence type="ECO:0000256" key="3">
    <source>
        <dbReference type="ARBA" id="ARBA00022475"/>
    </source>
</evidence>
<feature type="transmembrane region" description="Helical" evidence="7">
    <location>
        <begin position="259"/>
        <end position="278"/>
    </location>
</feature>
<evidence type="ECO:0000259" key="8">
    <source>
        <dbReference type="PROSITE" id="PS50928"/>
    </source>
</evidence>
<organism evidence="9 10">
    <name type="scientific">Novosphingobium pituita</name>
    <dbReference type="NCBI Taxonomy" id="3056842"/>
    <lineage>
        <taxon>Bacteria</taxon>
        <taxon>Pseudomonadati</taxon>
        <taxon>Pseudomonadota</taxon>
        <taxon>Alphaproteobacteria</taxon>
        <taxon>Sphingomonadales</taxon>
        <taxon>Sphingomonadaceae</taxon>
        <taxon>Novosphingobium</taxon>
    </lineage>
</organism>